<dbReference type="Pfam" id="PF00155">
    <property type="entry name" value="Aminotran_1_2"/>
    <property type="match status" value="1"/>
</dbReference>
<dbReference type="Gene3D" id="3.40.640.10">
    <property type="entry name" value="Type I PLP-dependent aspartate aminotransferase-like (Major domain)"/>
    <property type="match status" value="1"/>
</dbReference>
<evidence type="ECO:0000313" key="5">
    <source>
        <dbReference type="Proteomes" id="UP001144256"/>
    </source>
</evidence>
<comment type="caution">
    <text evidence="4">The sequence shown here is derived from an EMBL/GenBank/DDBJ whole genome shotgun (WGS) entry which is preliminary data.</text>
</comment>
<dbReference type="Proteomes" id="UP001144256">
    <property type="component" value="Unassembled WGS sequence"/>
</dbReference>
<organism evidence="4 5">
    <name type="scientific">Vallitalea longa</name>
    <dbReference type="NCBI Taxonomy" id="2936439"/>
    <lineage>
        <taxon>Bacteria</taxon>
        <taxon>Bacillati</taxon>
        <taxon>Bacillota</taxon>
        <taxon>Clostridia</taxon>
        <taxon>Lachnospirales</taxon>
        <taxon>Vallitaleaceae</taxon>
        <taxon>Vallitalea</taxon>
    </lineage>
</organism>
<dbReference type="Gene3D" id="3.90.1150.10">
    <property type="entry name" value="Aspartate Aminotransferase, domain 1"/>
    <property type="match status" value="1"/>
</dbReference>
<dbReference type="AlphaFoldDB" id="A0A9W6DDE2"/>
<proteinExistence type="predicted"/>
<dbReference type="CDD" id="cd00609">
    <property type="entry name" value="AAT_like"/>
    <property type="match status" value="1"/>
</dbReference>
<dbReference type="PANTHER" id="PTHR42885:SF1">
    <property type="entry name" value="THREONINE-PHOSPHATE DECARBOXYLASE"/>
    <property type="match status" value="1"/>
</dbReference>
<dbReference type="InterPro" id="IPR015422">
    <property type="entry name" value="PyrdxlP-dep_Trfase_small"/>
</dbReference>
<gene>
    <name evidence="4" type="ORF">SH1V18_04850</name>
</gene>
<dbReference type="GO" id="GO:0030170">
    <property type="term" value="F:pyridoxal phosphate binding"/>
    <property type="evidence" value="ECO:0007669"/>
    <property type="project" value="InterPro"/>
</dbReference>
<sequence length="365" mass="42207">MLNDKSHFHGSDLEKVEAIYNINKYDIINFSGNVNPLGVSKNLLELLSKNVNVIGMYPDREYTKLRKQLSKYIGVNYESIIVGNGSTELISIFINIIKPDKAIIVGPTYSEYEREITIGGGSTEYYPLREELDFKLDIEDLKTNLTDDTDLLVICNPNNPTSTSIDNKDIKTILEYCKEKNIYVMIDETYIEFTNEMEKITSVGLTESYDNLFITRGVSKFYASPGLRLGYGICGNQEIMKKINDLKNPWTINSLASFAGEVMFDDTEYIAETKQFIDNERNRIYDILKDFNDIKVFSPTANFILIKILTDNINSHELFEILIKKNMMIRDASTFRFLDNRFFRFCFMKKDQNNLLLDELSKIFK</sequence>
<protein>
    <submittedName>
        <fullName evidence="4">Threonine-phosphate decarboxylase</fullName>
    </submittedName>
</protein>
<dbReference type="InterPro" id="IPR015421">
    <property type="entry name" value="PyrdxlP-dep_Trfase_major"/>
</dbReference>
<keyword evidence="5" id="KW-1185">Reference proteome</keyword>
<accession>A0A9W6DDE2</accession>
<comment type="cofactor">
    <cofactor evidence="1">
        <name>pyridoxal 5'-phosphate</name>
        <dbReference type="ChEBI" id="CHEBI:597326"/>
    </cofactor>
</comment>
<feature type="domain" description="Aminotransferase class I/classII large" evidence="3">
    <location>
        <begin position="26"/>
        <end position="359"/>
    </location>
</feature>
<evidence type="ECO:0000256" key="1">
    <source>
        <dbReference type="ARBA" id="ARBA00001933"/>
    </source>
</evidence>
<dbReference type="InterPro" id="IPR015424">
    <property type="entry name" value="PyrdxlP-dep_Trfase"/>
</dbReference>
<keyword evidence="2" id="KW-0663">Pyridoxal phosphate</keyword>
<dbReference type="GO" id="GO:0003824">
    <property type="term" value="F:catalytic activity"/>
    <property type="evidence" value="ECO:0007669"/>
    <property type="project" value="UniProtKB-ARBA"/>
</dbReference>
<dbReference type="SUPFAM" id="SSF53383">
    <property type="entry name" value="PLP-dependent transferases"/>
    <property type="match status" value="1"/>
</dbReference>
<name>A0A9W6DDE2_9FIRM</name>
<evidence type="ECO:0000256" key="2">
    <source>
        <dbReference type="ARBA" id="ARBA00022898"/>
    </source>
</evidence>
<reference evidence="4" key="1">
    <citation type="submission" date="2022-06" db="EMBL/GenBank/DDBJ databases">
        <title>Vallitalea longa sp. nov., an anaerobic bacterium isolated from marine sediment.</title>
        <authorList>
            <person name="Hirano S."/>
            <person name="Terahara T."/>
            <person name="Mori K."/>
            <person name="Hamada M."/>
            <person name="Matsumoto R."/>
            <person name="Kobayashi T."/>
        </authorList>
    </citation>
    <scope>NUCLEOTIDE SEQUENCE</scope>
    <source>
        <strain evidence="4">SH18-1</strain>
    </source>
</reference>
<dbReference type="PANTHER" id="PTHR42885">
    <property type="entry name" value="HISTIDINOL-PHOSPHATE AMINOTRANSFERASE-RELATED"/>
    <property type="match status" value="1"/>
</dbReference>
<evidence type="ECO:0000313" key="4">
    <source>
        <dbReference type="EMBL" id="GKX28005.1"/>
    </source>
</evidence>
<dbReference type="RefSeq" id="WP_281811869.1">
    <property type="nucleotide sequence ID" value="NZ_BRLB01000001.1"/>
</dbReference>
<dbReference type="InterPro" id="IPR004839">
    <property type="entry name" value="Aminotransferase_I/II_large"/>
</dbReference>
<evidence type="ECO:0000259" key="3">
    <source>
        <dbReference type="Pfam" id="PF00155"/>
    </source>
</evidence>
<dbReference type="EMBL" id="BRLB01000001">
    <property type="protein sequence ID" value="GKX28005.1"/>
    <property type="molecule type" value="Genomic_DNA"/>
</dbReference>